<dbReference type="Proteomes" id="UP000000305">
    <property type="component" value="Unassembled WGS sequence"/>
</dbReference>
<gene>
    <name evidence="1" type="ORF">DAPPUDRAFT_322836</name>
</gene>
<dbReference type="AlphaFoldDB" id="E9GX35"/>
<keyword evidence="2" id="KW-1185">Reference proteome</keyword>
<protein>
    <submittedName>
        <fullName evidence="1">Uncharacterized protein</fullName>
    </submittedName>
</protein>
<dbReference type="HOGENOM" id="CLU_1580113_0_0_1"/>
<evidence type="ECO:0000313" key="2">
    <source>
        <dbReference type="Proteomes" id="UP000000305"/>
    </source>
</evidence>
<proteinExistence type="predicted"/>
<dbReference type="KEGG" id="dpx:DAPPUDRAFT_322836"/>
<evidence type="ECO:0000313" key="1">
    <source>
        <dbReference type="EMBL" id="EFX76004.1"/>
    </source>
</evidence>
<sequence length="169" mass="20121">MKKIVKNAFNRIFLYEQSLENYKRRMRQEINEFFELPKSEWENGSKLDEKFEDIFGKKLREIKEEFPPSNVKTEVLKVYRDHFAIYNRKIKKCACDGTAVDYRSLHWGIRKSEDWTRWIPSIFKTGRNHIPNTRQEAIHSCVESIGAIVFRAVTGKMCYDNSIVSNVIY</sequence>
<name>E9GX35_DAPPU</name>
<dbReference type="EMBL" id="GL732571">
    <property type="protein sequence ID" value="EFX76004.1"/>
    <property type="molecule type" value="Genomic_DNA"/>
</dbReference>
<reference evidence="1 2" key="1">
    <citation type="journal article" date="2011" name="Science">
        <title>The ecoresponsive genome of Daphnia pulex.</title>
        <authorList>
            <person name="Colbourne J.K."/>
            <person name="Pfrender M.E."/>
            <person name="Gilbert D."/>
            <person name="Thomas W.K."/>
            <person name="Tucker A."/>
            <person name="Oakley T.H."/>
            <person name="Tokishita S."/>
            <person name="Aerts A."/>
            <person name="Arnold G.J."/>
            <person name="Basu M.K."/>
            <person name="Bauer D.J."/>
            <person name="Caceres C.E."/>
            <person name="Carmel L."/>
            <person name="Casola C."/>
            <person name="Choi J.H."/>
            <person name="Detter J.C."/>
            <person name="Dong Q."/>
            <person name="Dusheyko S."/>
            <person name="Eads B.D."/>
            <person name="Frohlich T."/>
            <person name="Geiler-Samerotte K.A."/>
            <person name="Gerlach D."/>
            <person name="Hatcher P."/>
            <person name="Jogdeo S."/>
            <person name="Krijgsveld J."/>
            <person name="Kriventseva E.V."/>
            <person name="Kultz D."/>
            <person name="Laforsch C."/>
            <person name="Lindquist E."/>
            <person name="Lopez J."/>
            <person name="Manak J.R."/>
            <person name="Muller J."/>
            <person name="Pangilinan J."/>
            <person name="Patwardhan R.P."/>
            <person name="Pitluck S."/>
            <person name="Pritham E.J."/>
            <person name="Rechtsteiner A."/>
            <person name="Rho M."/>
            <person name="Rogozin I.B."/>
            <person name="Sakarya O."/>
            <person name="Salamov A."/>
            <person name="Schaack S."/>
            <person name="Shapiro H."/>
            <person name="Shiga Y."/>
            <person name="Skalitzky C."/>
            <person name="Smith Z."/>
            <person name="Souvorov A."/>
            <person name="Sung W."/>
            <person name="Tang Z."/>
            <person name="Tsuchiya D."/>
            <person name="Tu H."/>
            <person name="Vos H."/>
            <person name="Wang M."/>
            <person name="Wolf Y.I."/>
            <person name="Yamagata H."/>
            <person name="Yamada T."/>
            <person name="Ye Y."/>
            <person name="Shaw J.R."/>
            <person name="Andrews J."/>
            <person name="Crease T.J."/>
            <person name="Tang H."/>
            <person name="Lucas S.M."/>
            <person name="Robertson H.M."/>
            <person name="Bork P."/>
            <person name="Koonin E.V."/>
            <person name="Zdobnov E.M."/>
            <person name="Grigoriev I.V."/>
            <person name="Lynch M."/>
            <person name="Boore J.L."/>
        </authorList>
    </citation>
    <scope>NUCLEOTIDE SEQUENCE [LARGE SCALE GENOMIC DNA]</scope>
</reference>
<dbReference type="InParanoid" id="E9GX35"/>
<accession>E9GX35</accession>
<organism evidence="1 2">
    <name type="scientific">Daphnia pulex</name>
    <name type="common">Water flea</name>
    <dbReference type="NCBI Taxonomy" id="6669"/>
    <lineage>
        <taxon>Eukaryota</taxon>
        <taxon>Metazoa</taxon>
        <taxon>Ecdysozoa</taxon>
        <taxon>Arthropoda</taxon>
        <taxon>Crustacea</taxon>
        <taxon>Branchiopoda</taxon>
        <taxon>Diplostraca</taxon>
        <taxon>Cladocera</taxon>
        <taxon>Anomopoda</taxon>
        <taxon>Daphniidae</taxon>
        <taxon>Daphnia</taxon>
    </lineage>
</organism>